<accession>A0ABV6MVG5</accession>
<feature type="region of interest" description="Disordered" evidence="1">
    <location>
        <begin position="26"/>
        <end position="51"/>
    </location>
</feature>
<name>A0ABV6MVG5_9PSEU</name>
<evidence type="ECO:0000313" key="4">
    <source>
        <dbReference type="Proteomes" id="UP001589810"/>
    </source>
</evidence>
<sequence length="195" mass="20486">MRLALLLLCAAAALGGCSVYPLSEASQTQSSSTPAPTTTTTTSLTLPPRPREIPLDKVNPCTILTKDQRAQLSLDTTPSPYTDTTLKARACTMRGTYSGQVARLALVTNEGAELWISDEAQNTAKVIAVIGFPALEVRTPGLDTLCNVEVDLAQGQFLDVLFRDGGTAKPLAQDDLCLGAQRVAEAAVTSLSAGH</sequence>
<evidence type="ECO:0000313" key="3">
    <source>
        <dbReference type="EMBL" id="MFC0544310.1"/>
    </source>
</evidence>
<protein>
    <submittedName>
        <fullName evidence="3">DUF3558 domain-containing protein</fullName>
    </submittedName>
</protein>
<reference evidence="3 4" key="1">
    <citation type="submission" date="2024-09" db="EMBL/GenBank/DDBJ databases">
        <authorList>
            <person name="Sun Q."/>
            <person name="Mori K."/>
        </authorList>
    </citation>
    <scope>NUCLEOTIDE SEQUENCE [LARGE SCALE GENOMIC DNA]</scope>
    <source>
        <strain evidence="3 4">TBRC 1432</strain>
    </source>
</reference>
<dbReference type="Proteomes" id="UP001589810">
    <property type="component" value="Unassembled WGS sequence"/>
</dbReference>
<evidence type="ECO:0000256" key="1">
    <source>
        <dbReference type="SAM" id="MobiDB-lite"/>
    </source>
</evidence>
<keyword evidence="4" id="KW-1185">Reference proteome</keyword>
<feature type="chain" id="PRO_5047459649" evidence="2">
    <location>
        <begin position="26"/>
        <end position="195"/>
    </location>
</feature>
<feature type="compositionally biased region" description="Low complexity" evidence="1">
    <location>
        <begin position="26"/>
        <end position="46"/>
    </location>
</feature>
<dbReference type="InterPro" id="IPR024520">
    <property type="entry name" value="DUF3558"/>
</dbReference>
<feature type="signal peptide" evidence="2">
    <location>
        <begin position="1"/>
        <end position="25"/>
    </location>
</feature>
<dbReference type="Pfam" id="PF12079">
    <property type="entry name" value="DUF3558"/>
    <property type="match status" value="1"/>
</dbReference>
<keyword evidence="2" id="KW-0732">Signal</keyword>
<organism evidence="3 4">
    <name type="scientific">Kutzneria chonburiensis</name>
    <dbReference type="NCBI Taxonomy" id="1483604"/>
    <lineage>
        <taxon>Bacteria</taxon>
        <taxon>Bacillati</taxon>
        <taxon>Actinomycetota</taxon>
        <taxon>Actinomycetes</taxon>
        <taxon>Pseudonocardiales</taxon>
        <taxon>Pseudonocardiaceae</taxon>
        <taxon>Kutzneria</taxon>
    </lineage>
</organism>
<comment type="caution">
    <text evidence="3">The sequence shown here is derived from an EMBL/GenBank/DDBJ whole genome shotgun (WGS) entry which is preliminary data.</text>
</comment>
<gene>
    <name evidence="3" type="ORF">ACFFH7_22590</name>
</gene>
<dbReference type="EMBL" id="JBHLUD010000007">
    <property type="protein sequence ID" value="MFC0544310.1"/>
    <property type="molecule type" value="Genomic_DNA"/>
</dbReference>
<evidence type="ECO:0000256" key="2">
    <source>
        <dbReference type="SAM" id="SignalP"/>
    </source>
</evidence>
<dbReference type="RefSeq" id="WP_273935807.1">
    <property type="nucleotide sequence ID" value="NZ_CP097263.1"/>
</dbReference>
<dbReference type="PROSITE" id="PS51257">
    <property type="entry name" value="PROKAR_LIPOPROTEIN"/>
    <property type="match status" value="1"/>
</dbReference>
<proteinExistence type="predicted"/>